<sequence length="72" mass="7687">GMFCMGDNTQWSMMSDSQLHLSAKVEDGTTVCLDGSSIPSVVTNKCNCLSGDSSCDPASQWFKIITTTRSSS</sequence>
<name>H9X244_PINTA</name>
<organism evidence="2">
    <name type="scientific">Pinus taeda</name>
    <name type="common">Loblolly pine</name>
    <dbReference type="NCBI Taxonomy" id="3352"/>
    <lineage>
        <taxon>Eukaryota</taxon>
        <taxon>Viridiplantae</taxon>
        <taxon>Streptophyta</taxon>
        <taxon>Embryophyta</taxon>
        <taxon>Tracheophyta</taxon>
        <taxon>Spermatophyta</taxon>
        <taxon>Pinopsida</taxon>
        <taxon>Pinidae</taxon>
        <taxon>Conifers I</taxon>
        <taxon>Pinales</taxon>
        <taxon>Pinaceae</taxon>
        <taxon>Pinus</taxon>
        <taxon>Pinus subgen. Pinus</taxon>
    </lineage>
</organism>
<reference evidence="2" key="1">
    <citation type="submission" date="2008-08" db="EMBL/GenBank/DDBJ databases">
        <title>Nucleotide Diversity and Divergence in the Loblolly Pine Gene Space.</title>
        <authorList>
            <person name="Neale D.B."/>
            <person name="Wegrzyn J.L."/>
            <person name="Lee J.M."/>
            <person name="Eckert A.J."/>
            <person name="Liechty J.D."/>
            <person name="Stevens K.A."/>
            <person name="Langley C.H."/>
        </authorList>
    </citation>
    <scope>NUCLEOTIDE SEQUENCE</scope>
    <source>
        <strain evidence="2">6100</strain>
        <strain evidence="1">6112</strain>
        <tissue evidence="2">Megagametophyte</tissue>
    </source>
</reference>
<gene>
    <name evidence="2" type="ORF">0_4489_01</name>
</gene>
<feature type="non-terminal residue" evidence="2">
    <location>
        <position position="1"/>
    </location>
</feature>
<dbReference type="PANTHER" id="PTHR31263:SF0">
    <property type="entry name" value="CELLULASE FAMILY PROTEIN (AFU_ORTHOLOGUE AFUA_5G14560)"/>
    <property type="match status" value="1"/>
</dbReference>
<dbReference type="EMBL" id="FJ073375">
    <property type="protein sequence ID" value="AFG68334.1"/>
    <property type="molecule type" value="Genomic_DNA"/>
</dbReference>
<evidence type="ECO:0000313" key="1">
    <source>
        <dbReference type="EMBL" id="AFG68334.1"/>
    </source>
</evidence>
<dbReference type="EMBL" id="FJ073374">
    <property type="protein sequence ID" value="AFG68337.1"/>
    <property type="molecule type" value="Genomic_DNA"/>
</dbReference>
<dbReference type="AlphaFoldDB" id="H9X244"/>
<protein>
    <recommendedName>
        <fullName evidence="3">Ricin B lectin domain-containing protein</fullName>
    </recommendedName>
</protein>
<accession>H9X244</accession>
<evidence type="ECO:0000313" key="2">
    <source>
        <dbReference type="EMBL" id="AFG68337.1"/>
    </source>
</evidence>
<dbReference type="PANTHER" id="PTHR31263">
    <property type="entry name" value="CELLULASE FAMILY PROTEIN (AFU_ORTHOLOGUE AFUA_5G14560)"/>
    <property type="match status" value="1"/>
</dbReference>
<proteinExistence type="predicted"/>
<feature type="non-terminal residue" evidence="2">
    <location>
        <position position="72"/>
    </location>
</feature>
<evidence type="ECO:0008006" key="3">
    <source>
        <dbReference type="Google" id="ProtNLM"/>
    </source>
</evidence>